<feature type="region of interest" description="Disordered" evidence="1">
    <location>
        <begin position="38"/>
        <end position="145"/>
    </location>
</feature>
<feature type="compositionally biased region" description="Basic and acidic residues" evidence="1">
    <location>
        <begin position="116"/>
        <end position="130"/>
    </location>
</feature>
<evidence type="ECO:0000313" key="2">
    <source>
        <dbReference type="EMBL" id="KAF1959054.1"/>
    </source>
</evidence>
<feature type="compositionally biased region" description="Polar residues" evidence="1">
    <location>
        <begin position="102"/>
        <end position="115"/>
    </location>
</feature>
<dbReference type="EMBL" id="ML976985">
    <property type="protein sequence ID" value="KAF1959054.1"/>
    <property type="molecule type" value="Genomic_DNA"/>
</dbReference>
<sequence length="165" mass="18389">MKPTQEFRDAVALQIGNAFWTLSAIVVRDKEGMRRLYEELSDDEGDQVSSDPGQGSSVSNHLPSTTSGAIEHQRKRKQSSLAGEDAGRDSQRHAPRLRLRLNTIQPSSGQESQNGEVRDKARVSREERAPRSNIPTPSTNLQERPAAPKCIFGQESPCIYRFVMN</sequence>
<name>A0A6A5U317_9PLEO</name>
<accession>A0A6A5U317</accession>
<keyword evidence="3" id="KW-1185">Reference proteome</keyword>
<gene>
    <name evidence="2" type="ORF">CC80DRAFT_318855</name>
</gene>
<dbReference type="AlphaFoldDB" id="A0A6A5U317"/>
<dbReference type="Proteomes" id="UP000800035">
    <property type="component" value="Unassembled WGS sequence"/>
</dbReference>
<proteinExistence type="predicted"/>
<protein>
    <submittedName>
        <fullName evidence="2">Uncharacterized protein</fullName>
    </submittedName>
</protein>
<organism evidence="2 3">
    <name type="scientific">Byssothecium circinans</name>
    <dbReference type="NCBI Taxonomy" id="147558"/>
    <lineage>
        <taxon>Eukaryota</taxon>
        <taxon>Fungi</taxon>
        <taxon>Dikarya</taxon>
        <taxon>Ascomycota</taxon>
        <taxon>Pezizomycotina</taxon>
        <taxon>Dothideomycetes</taxon>
        <taxon>Pleosporomycetidae</taxon>
        <taxon>Pleosporales</taxon>
        <taxon>Massarineae</taxon>
        <taxon>Massarinaceae</taxon>
        <taxon>Byssothecium</taxon>
    </lineage>
</organism>
<reference evidence="2" key="1">
    <citation type="journal article" date="2020" name="Stud. Mycol.">
        <title>101 Dothideomycetes genomes: a test case for predicting lifestyles and emergence of pathogens.</title>
        <authorList>
            <person name="Haridas S."/>
            <person name="Albert R."/>
            <person name="Binder M."/>
            <person name="Bloem J."/>
            <person name="Labutti K."/>
            <person name="Salamov A."/>
            <person name="Andreopoulos B."/>
            <person name="Baker S."/>
            <person name="Barry K."/>
            <person name="Bills G."/>
            <person name="Bluhm B."/>
            <person name="Cannon C."/>
            <person name="Castanera R."/>
            <person name="Culley D."/>
            <person name="Daum C."/>
            <person name="Ezra D."/>
            <person name="Gonzalez J."/>
            <person name="Henrissat B."/>
            <person name="Kuo A."/>
            <person name="Liang C."/>
            <person name="Lipzen A."/>
            <person name="Lutzoni F."/>
            <person name="Magnuson J."/>
            <person name="Mondo S."/>
            <person name="Nolan M."/>
            <person name="Ohm R."/>
            <person name="Pangilinan J."/>
            <person name="Park H.-J."/>
            <person name="Ramirez L."/>
            <person name="Alfaro M."/>
            <person name="Sun H."/>
            <person name="Tritt A."/>
            <person name="Yoshinaga Y."/>
            <person name="Zwiers L.-H."/>
            <person name="Turgeon B."/>
            <person name="Goodwin S."/>
            <person name="Spatafora J."/>
            <person name="Crous P."/>
            <person name="Grigoriev I."/>
        </authorList>
    </citation>
    <scope>NUCLEOTIDE SEQUENCE</scope>
    <source>
        <strain evidence="2">CBS 675.92</strain>
    </source>
</reference>
<evidence type="ECO:0000256" key="1">
    <source>
        <dbReference type="SAM" id="MobiDB-lite"/>
    </source>
</evidence>
<feature type="compositionally biased region" description="Polar residues" evidence="1">
    <location>
        <begin position="47"/>
        <end position="68"/>
    </location>
</feature>
<evidence type="ECO:0000313" key="3">
    <source>
        <dbReference type="Proteomes" id="UP000800035"/>
    </source>
</evidence>
<feature type="compositionally biased region" description="Polar residues" evidence="1">
    <location>
        <begin position="133"/>
        <end position="142"/>
    </location>
</feature>